<comment type="caution">
    <text evidence="9">The sequence shown here is derived from an EMBL/GenBank/DDBJ whole genome shotgun (WGS) entry which is preliminary data.</text>
</comment>
<dbReference type="AlphaFoldDB" id="A0AA39L608"/>
<dbReference type="Pfam" id="PF07992">
    <property type="entry name" value="Pyr_redox_2"/>
    <property type="match status" value="1"/>
</dbReference>
<feature type="disulfide bond" description="Redox-active" evidence="6">
    <location>
        <begin position="82"/>
        <end position="87"/>
    </location>
</feature>
<sequence>MISIPSFISTSTAILRKPSRIAFHIPSSQSQSNLRNLSTMAPHRYDVLFIGSGQSANPLAKAFAEAGQSVGMVERSSVGGTCVNVGCTPTKTMIASGRVAYLASRGAEYGVHGGAAGDVNVDMKKVRERKRSIVERWHSGSETMLKNAGVEVLFGQGSFAGEKEVLVKGEGGEERVVTADKIFISSGERPARPDIPGLNEVDPARVLDSTSIMELDAVPKKLVALGGGYIGLEFGQLFRRFGAEVTVVQRAKQLVPREDEDVAECLLDILKEDGLTLHLSSTIESVAKSDSPDTPVTVNIKTSGGIKSVAASHILLAAGRVPNTDMLNLKVAGVETTSRGHVAVNDRLETTAKDIFALGDVHGGPAFTHMSYDDFRIIRTNLLPSTLSANTPRMPTTSSSSSRVLSPYVMFTDPQLAHVGLHARDLSSGSRKIKTATMPMSYVARAAETEETRGLMKATVDAETGEILGFTCLGIEGGEVMAVVQMAMMGGLKWWDLHAAVLTHPSLSESLNNLWGHFA</sequence>
<dbReference type="PANTHER" id="PTHR43014">
    <property type="entry name" value="MERCURIC REDUCTASE"/>
    <property type="match status" value="1"/>
</dbReference>
<keyword evidence="5" id="KW-0547">Nucleotide-binding</keyword>
<keyword evidence="3 5" id="KW-0274">FAD</keyword>
<dbReference type="InterPro" id="IPR001100">
    <property type="entry name" value="Pyr_nuc-diS_OxRdtase"/>
</dbReference>
<evidence type="ECO:0000313" key="10">
    <source>
        <dbReference type="Proteomes" id="UP001175261"/>
    </source>
</evidence>
<dbReference type="GO" id="GO:0050660">
    <property type="term" value="F:flavin adenine dinucleotide binding"/>
    <property type="evidence" value="ECO:0007669"/>
    <property type="project" value="TreeGrafter"/>
</dbReference>
<comment type="cofactor">
    <cofactor evidence="5">
        <name>FAD</name>
        <dbReference type="ChEBI" id="CHEBI:57692"/>
    </cofactor>
    <text evidence="5">Binds 1 FAD per subunit.</text>
</comment>
<dbReference type="InterPro" id="IPR023753">
    <property type="entry name" value="FAD/NAD-binding_dom"/>
</dbReference>
<feature type="binding site" evidence="5">
    <location>
        <position position="360"/>
    </location>
    <ligand>
        <name>FAD</name>
        <dbReference type="ChEBI" id="CHEBI:57692"/>
    </ligand>
</feature>
<evidence type="ECO:0000256" key="3">
    <source>
        <dbReference type="ARBA" id="ARBA00022827"/>
    </source>
</evidence>
<evidence type="ECO:0000313" key="9">
    <source>
        <dbReference type="EMBL" id="KAK0385816.1"/>
    </source>
</evidence>
<dbReference type="InterPro" id="IPR016156">
    <property type="entry name" value="FAD/NAD-linked_Rdtase_dimer_sf"/>
</dbReference>
<dbReference type="Gene3D" id="3.50.50.60">
    <property type="entry name" value="FAD/NAD(P)-binding domain"/>
    <property type="match status" value="2"/>
</dbReference>
<accession>A0AA39L608</accession>
<evidence type="ECO:0000259" key="7">
    <source>
        <dbReference type="Pfam" id="PF02852"/>
    </source>
</evidence>
<feature type="binding site" evidence="5">
    <location>
        <position position="319"/>
    </location>
    <ligand>
        <name>NAD(+)</name>
        <dbReference type="ChEBI" id="CHEBI:57540"/>
    </ligand>
</feature>
<feature type="binding site" evidence="5">
    <location>
        <position position="157"/>
    </location>
    <ligand>
        <name>FAD</name>
        <dbReference type="ChEBI" id="CHEBI:57692"/>
    </ligand>
</feature>
<evidence type="ECO:0000256" key="6">
    <source>
        <dbReference type="PIRSR" id="PIRSR000350-4"/>
    </source>
</evidence>
<comment type="similarity">
    <text evidence="1">Belongs to the class-I pyridine nucleotide-disulfide oxidoreductase family.</text>
</comment>
<feature type="domain" description="FAD/NAD(P)-binding" evidence="8">
    <location>
        <begin position="45"/>
        <end position="372"/>
    </location>
</feature>
<feature type="binding site" evidence="5">
    <location>
        <begin position="226"/>
        <end position="233"/>
    </location>
    <ligand>
        <name>NAD(+)</name>
        <dbReference type="ChEBI" id="CHEBI:57540"/>
    </ligand>
</feature>
<gene>
    <name evidence="9" type="ORF">NLU13_6993</name>
</gene>
<dbReference type="SUPFAM" id="SSF55424">
    <property type="entry name" value="FAD/NAD-linked reductases, dimerisation (C-terminal) domain"/>
    <property type="match status" value="1"/>
</dbReference>
<reference evidence="9" key="1">
    <citation type="submission" date="2022-10" db="EMBL/GenBank/DDBJ databases">
        <title>Determination and structural analysis of whole genome sequence of Sarocladium strictum F4-1.</title>
        <authorList>
            <person name="Hu L."/>
            <person name="Jiang Y."/>
        </authorList>
    </citation>
    <scope>NUCLEOTIDE SEQUENCE</scope>
    <source>
        <strain evidence="9">F4-1</strain>
    </source>
</reference>
<dbReference type="PIRSF" id="PIRSF000350">
    <property type="entry name" value="Mercury_reductase_MerA"/>
    <property type="match status" value="1"/>
</dbReference>
<dbReference type="EMBL" id="JAPDFR010000006">
    <property type="protein sequence ID" value="KAK0385816.1"/>
    <property type="molecule type" value="Genomic_DNA"/>
</dbReference>
<dbReference type="PRINTS" id="PR00411">
    <property type="entry name" value="PNDRDTASEI"/>
</dbReference>
<dbReference type="Pfam" id="PF02852">
    <property type="entry name" value="Pyr_redox_dim"/>
    <property type="match status" value="1"/>
</dbReference>
<dbReference type="Gene3D" id="3.30.390.30">
    <property type="match status" value="1"/>
</dbReference>
<name>A0AA39L608_SARSR</name>
<dbReference type="PRINTS" id="PR00368">
    <property type="entry name" value="FADPNR"/>
</dbReference>
<dbReference type="InterPro" id="IPR004099">
    <property type="entry name" value="Pyr_nucl-diS_OxRdtase_dimer"/>
</dbReference>
<keyword evidence="5" id="KW-0520">NAD</keyword>
<dbReference type="PANTHER" id="PTHR43014:SF2">
    <property type="entry name" value="MERCURIC REDUCTASE"/>
    <property type="match status" value="1"/>
</dbReference>
<evidence type="ECO:0000256" key="1">
    <source>
        <dbReference type="ARBA" id="ARBA00007532"/>
    </source>
</evidence>
<keyword evidence="2" id="KW-0285">Flavoprotein</keyword>
<evidence type="ECO:0000256" key="5">
    <source>
        <dbReference type="PIRSR" id="PIRSR000350-3"/>
    </source>
</evidence>
<feature type="binding site" evidence="5">
    <location>
        <position position="91"/>
    </location>
    <ligand>
        <name>FAD</name>
        <dbReference type="ChEBI" id="CHEBI:57692"/>
    </ligand>
</feature>
<evidence type="ECO:0000259" key="8">
    <source>
        <dbReference type="Pfam" id="PF07992"/>
    </source>
</evidence>
<organism evidence="9 10">
    <name type="scientific">Sarocladium strictum</name>
    <name type="common">Black bundle disease fungus</name>
    <name type="synonym">Acremonium strictum</name>
    <dbReference type="NCBI Taxonomy" id="5046"/>
    <lineage>
        <taxon>Eukaryota</taxon>
        <taxon>Fungi</taxon>
        <taxon>Dikarya</taxon>
        <taxon>Ascomycota</taxon>
        <taxon>Pezizomycotina</taxon>
        <taxon>Sordariomycetes</taxon>
        <taxon>Hypocreomycetidae</taxon>
        <taxon>Hypocreales</taxon>
        <taxon>Sarocladiaceae</taxon>
        <taxon>Sarocladium</taxon>
    </lineage>
</organism>
<feature type="domain" description="Pyridine nucleotide-disulphide oxidoreductase dimerisation" evidence="7">
    <location>
        <begin position="407"/>
        <end position="512"/>
    </location>
</feature>
<evidence type="ECO:0000256" key="2">
    <source>
        <dbReference type="ARBA" id="ARBA00022630"/>
    </source>
</evidence>
<protein>
    <recommendedName>
        <fullName evidence="11">Mercuric reductase</fullName>
    </recommendedName>
</protein>
<dbReference type="InterPro" id="IPR036188">
    <property type="entry name" value="FAD/NAD-bd_sf"/>
</dbReference>
<evidence type="ECO:0000256" key="4">
    <source>
        <dbReference type="PIRSR" id="PIRSR000350-2"/>
    </source>
</evidence>
<proteinExistence type="inferred from homology"/>
<dbReference type="SUPFAM" id="SSF51905">
    <property type="entry name" value="FAD/NAD(P)-binding domain"/>
    <property type="match status" value="1"/>
</dbReference>
<keyword evidence="10" id="KW-1185">Reference proteome</keyword>
<dbReference type="Proteomes" id="UP001175261">
    <property type="component" value="Unassembled WGS sequence"/>
</dbReference>
<dbReference type="GO" id="GO:0003955">
    <property type="term" value="F:NAD(P)H dehydrogenase (quinone) activity"/>
    <property type="evidence" value="ECO:0007669"/>
    <property type="project" value="TreeGrafter"/>
</dbReference>
<evidence type="ECO:0008006" key="11">
    <source>
        <dbReference type="Google" id="ProtNLM"/>
    </source>
</evidence>
<feature type="active site" description="Proton acceptor" evidence="4">
    <location>
        <position position="504"/>
    </location>
</feature>